<sequence length="113" mass="13193">LVERATTSIWPGTTISLLKFPVMNPTPHKLELRRRRLLASQAWLIRERRLRKQLLEETGDSKYATLQAHVGNTFKETEEELQPISVLDLRKEDTQLESTSNEQKESRKRVLVL</sequence>
<feature type="region of interest" description="Disordered" evidence="1">
    <location>
        <begin position="92"/>
        <end position="113"/>
    </location>
</feature>
<reference evidence="2" key="1">
    <citation type="submission" date="2017-02" db="UniProtKB">
        <authorList>
            <consortium name="WormBaseParasite"/>
        </authorList>
    </citation>
    <scope>IDENTIFICATION</scope>
</reference>
<dbReference type="AlphaFoldDB" id="A0A0M3JPS7"/>
<dbReference type="InterPro" id="IPR052807">
    <property type="entry name" value="Mito_transl_resp_regulator"/>
</dbReference>
<accession>A0A0M3JPS7</accession>
<name>A0A0M3JPS7_ANISI</name>
<dbReference type="PANTHER" id="PTHR46406:SF1">
    <property type="entry name" value="NITRIC OXIDE-ASSOCIATED PROTEIN 1"/>
    <property type="match status" value="1"/>
</dbReference>
<dbReference type="WBParaSite" id="ASIM_0000967701-mRNA-1">
    <property type="protein sequence ID" value="ASIM_0000967701-mRNA-1"/>
    <property type="gene ID" value="ASIM_0000967701"/>
</dbReference>
<proteinExistence type="predicted"/>
<dbReference type="PANTHER" id="PTHR46406">
    <property type="entry name" value="NITRIC OXIDE-ASSOCIATED PROTEIN 1"/>
    <property type="match status" value="1"/>
</dbReference>
<evidence type="ECO:0000313" key="2">
    <source>
        <dbReference type="WBParaSite" id="ASIM_0000967701-mRNA-1"/>
    </source>
</evidence>
<evidence type="ECO:0000256" key="1">
    <source>
        <dbReference type="SAM" id="MobiDB-lite"/>
    </source>
</evidence>
<organism evidence="2">
    <name type="scientific">Anisakis simplex</name>
    <name type="common">Herring worm</name>
    <dbReference type="NCBI Taxonomy" id="6269"/>
    <lineage>
        <taxon>Eukaryota</taxon>
        <taxon>Metazoa</taxon>
        <taxon>Ecdysozoa</taxon>
        <taxon>Nematoda</taxon>
        <taxon>Chromadorea</taxon>
        <taxon>Rhabditida</taxon>
        <taxon>Spirurina</taxon>
        <taxon>Ascaridomorpha</taxon>
        <taxon>Ascaridoidea</taxon>
        <taxon>Anisakidae</taxon>
        <taxon>Anisakis</taxon>
        <taxon>Anisakis simplex complex</taxon>
    </lineage>
</organism>
<protein>
    <submittedName>
        <fullName evidence="2">Phosphatase and actin regulator</fullName>
    </submittedName>
</protein>